<dbReference type="SUPFAM" id="SSF102735">
    <property type="entry name" value="Trigger factor ribosome-binding domain"/>
    <property type="match status" value="1"/>
</dbReference>
<dbReference type="GO" id="GO:0043335">
    <property type="term" value="P:protein unfolding"/>
    <property type="evidence" value="ECO:0007669"/>
    <property type="project" value="TreeGrafter"/>
</dbReference>
<dbReference type="Gene3D" id="3.30.70.1050">
    <property type="entry name" value="Trigger factor ribosome-binding domain"/>
    <property type="match status" value="1"/>
</dbReference>
<feature type="domain" description="Trigger factor ribosome-binding bacterial" evidence="1">
    <location>
        <begin position="1"/>
        <end position="149"/>
    </location>
</feature>
<evidence type="ECO:0000313" key="3">
    <source>
        <dbReference type="Proteomes" id="UP000288227"/>
    </source>
</evidence>
<comment type="caution">
    <text evidence="2">The sequence shown here is derived from an EMBL/GenBank/DDBJ whole genome shotgun (WGS) entry which is preliminary data.</text>
</comment>
<evidence type="ECO:0000259" key="1">
    <source>
        <dbReference type="Pfam" id="PF05697"/>
    </source>
</evidence>
<dbReference type="EMBL" id="BHXQ01000005">
    <property type="protein sequence ID" value="GCC52882.1"/>
    <property type="molecule type" value="Genomic_DNA"/>
</dbReference>
<dbReference type="InterPro" id="IPR027304">
    <property type="entry name" value="Trigger_fact/SurA_dom_sf"/>
</dbReference>
<dbReference type="GO" id="GO:0003755">
    <property type="term" value="F:peptidyl-prolyl cis-trans isomerase activity"/>
    <property type="evidence" value="ECO:0007669"/>
    <property type="project" value="TreeGrafter"/>
</dbReference>
<proteinExistence type="predicted"/>
<dbReference type="InterPro" id="IPR037041">
    <property type="entry name" value="Trigger_fac_C_sf"/>
</dbReference>
<dbReference type="RefSeq" id="WP_127123520.1">
    <property type="nucleotide sequence ID" value="NZ_BHXQ01000005.1"/>
</dbReference>
<keyword evidence="3" id="KW-1185">Reference proteome</keyword>
<dbReference type="GO" id="GO:0015031">
    <property type="term" value="P:protein transport"/>
    <property type="evidence" value="ECO:0007669"/>
    <property type="project" value="InterPro"/>
</dbReference>
<dbReference type="InterPro" id="IPR036611">
    <property type="entry name" value="Trigger_fac_ribosome-bd_sf"/>
</dbReference>
<accession>A0A401UDG4</accession>
<name>A0A401UDG4_9BACT</name>
<protein>
    <submittedName>
        <fullName evidence="2">Trigger factor</fullName>
    </submittedName>
</protein>
<dbReference type="NCBIfam" id="TIGR00115">
    <property type="entry name" value="tig"/>
    <property type="match status" value="1"/>
</dbReference>
<gene>
    <name evidence="2" type="primary">tig</name>
    <name evidence="2" type="ORF">SanaruYs_31210</name>
</gene>
<evidence type="ECO:0000313" key="2">
    <source>
        <dbReference type="EMBL" id="GCC52882.1"/>
    </source>
</evidence>
<dbReference type="Pfam" id="PF05697">
    <property type="entry name" value="Trigger_N"/>
    <property type="match status" value="1"/>
</dbReference>
<organism evidence="2 3">
    <name type="scientific">Chryseotalea sanaruensis</name>
    <dbReference type="NCBI Taxonomy" id="2482724"/>
    <lineage>
        <taxon>Bacteria</taxon>
        <taxon>Pseudomonadati</taxon>
        <taxon>Bacteroidota</taxon>
        <taxon>Cytophagia</taxon>
        <taxon>Cytophagales</taxon>
        <taxon>Chryseotaleaceae</taxon>
        <taxon>Chryseotalea</taxon>
    </lineage>
</organism>
<dbReference type="AlphaFoldDB" id="A0A401UDG4"/>
<dbReference type="PANTHER" id="PTHR30560">
    <property type="entry name" value="TRIGGER FACTOR CHAPERONE AND PEPTIDYL-PROLYL CIS/TRANS ISOMERASE"/>
    <property type="match status" value="1"/>
</dbReference>
<dbReference type="GO" id="GO:0043022">
    <property type="term" value="F:ribosome binding"/>
    <property type="evidence" value="ECO:0007669"/>
    <property type="project" value="TreeGrafter"/>
</dbReference>
<dbReference type="Gene3D" id="1.10.3120.10">
    <property type="entry name" value="Trigger factor, C-terminal domain"/>
    <property type="match status" value="1"/>
</dbReference>
<dbReference type="InterPro" id="IPR008881">
    <property type="entry name" value="Trigger_fac_ribosome-bd_bac"/>
</dbReference>
<reference evidence="2 3" key="1">
    <citation type="submission" date="2018-11" db="EMBL/GenBank/DDBJ databases">
        <title>Chryseotalea sanarue gen. nov., sp., nov., a member of the family Cytophagaceae, isolated from a brackish lake in Hamamatsu Japan.</title>
        <authorList>
            <person name="Maejima Y."/>
            <person name="Iino T."/>
            <person name="Muraguchi Y."/>
            <person name="Fukuda K."/>
            <person name="Ohkuma M."/>
            <person name="Moriuchi R."/>
            <person name="Dohra H."/>
            <person name="Kimbara K."/>
            <person name="Shintani M."/>
        </authorList>
    </citation>
    <scope>NUCLEOTIDE SEQUENCE [LARGE SCALE GENOMIC DNA]</scope>
    <source>
        <strain evidence="2 3">Ys</strain>
    </source>
</reference>
<dbReference type="PANTHER" id="PTHR30560:SF3">
    <property type="entry name" value="TRIGGER FACTOR-LIKE PROTEIN TIG, CHLOROPLASTIC"/>
    <property type="match status" value="1"/>
</dbReference>
<dbReference type="Proteomes" id="UP000288227">
    <property type="component" value="Unassembled WGS sequence"/>
</dbReference>
<dbReference type="OrthoDB" id="9767721at2"/>
<dbReference type="GO" id="GO:0051083">
    <property type="term" value="P:'de novo' cotranslational protein folding"/>
    <property type="evidence" value="ECO:0007669"/>
    <property type="project" value="TreeGrafter"/>
</dbReference>
<dbReference type="InterPro" id="IPR005215">
    <property type="entry name" value="Trig_fac"/>
</dbReference>
<dbReference type="SUPFAM" id="SSF109998">
    <property type="entry name" value="Triger factor/SurA peptide-binding domain-like"/>
    <property type="match status" value="1"/>
</dbReference>
<dbReference type="GO" id="GO:0044183">
    <property type="term" value="F:protein folding chaperone"/>
    <property type="evidence" value="ECO:0007669"/>
    <property type="project" value="TreeGrafter"/>
</dbReference>
<sequence>MEITLNKKKGTEGSINIKLGEADYQMQVEKKLGDYAKKASIKGFRPGKVPAGVVKKMFGKSILVEEINHILSHKLNDYIKEQNLKILGEPLPNLEKSRLIDWDNQKDFEFEYEIGIVEDFKYELSDKVKVKSYPIELDKKIVDDTLEDLRKRFGKVEYPETSAIGDNVYGDLREKDGEFKREYGFIATDKVVKKEQKTFVGLKKEDEVEFDITKIFDDLSLTANLLGVSEDEAKKMKGTFVLKINTISRTEPAEVNQELFDRVFGKDTVKDEEEFINKIKETVGENYKRETQHFLEHHIEDYYIKNTSINLPEAFLKKWLQATSEGKVTEEMIEKEFDQYKRSIVWDLVRNKIAEDHKIVVDGNEVKGRAKEMIISQFGGPAIAEQLGDRLDAIADNYLQNENGKNFMNLYSQLRNDKIMKLIRETIKVDEKKVSVDEFKKVVEEHTH</sequence>